<dbReference type="EMBL" id="CAJOBH010246226">
    <property type="protein sequence ID" value="CAF5125615.1"/>
    <property type="molecule type" value="Genomic_DNA"/>
</dbReference>
<evidence type="ECO:0000313" key="2">
    <source>
        <dbReference type="Proteomes" id="UP000681967"/>
    </source>
</evidence>
<dbReference type="PANTHER" id="PTHR10241">
    <property type="entry name" value="LETHAL 2 GIANT LARVAE PROTEIN"/>
    <property type="match status" value="1"/>
</dbReference>
<accession>A0A8S3FL57</accession>
<sequence>QSSPPCNTTVVNEKRSQVPSTDINSALYKPLTVDLPRSSSTSSLDNIVTNESICTIQFSESFTYKNDFTISPSVWLGTSAGSVIVVNLNINYEPRNISVVPSGGVFRLSGRLLHISFLDQKGAIIQAPSEKWDTK</sequence>
<evidence type="ECO:0000313" key="1">
    <source>
        <dbReference type="EMBL" id="CAF5125615.1"/>
    </source>
</evidence>
<reference evidence="1" key="1">
    <citation type="submission" date="2021-02" db="EMBL/GenBank/DDBJ databases">
        <authorList>
            <person name="Nowell W R."/>
        </authorList>
    </citation>
    <scope>NUCLEOTIDE SEQUENCE</scope>
</reference>
<dbReference type="GO" id="GO:0005096">
    <property type="term" value="F:GTPase activator activity"/>
    <property type="evidence" value="ECO:0007669"/>
    <property type="project" value="TreeGrafter"/>
</dbReference>
<dbReference type="AlphaFoldDB" id="A0A8S3FL57"/>
<dbReference type="GO" id="GO:0006887">
    <property type="term" value="P:exocytosis"/>
    <property type="evidence" value="ECO:0007669"/>
    <property type="project" value="TreeGrafter"/>
</dbReference>
<dbReference type="PANTHER" id="PTHR10241:SF25">
    <property type="entry name" value="TOMOSYN, ISOFORM C"/>
    <property type="match status" value="1"/>
</dbReference>
<proteinExistence type="predicted"/>
<dbReference type="Proteomes" id="UP000681967">
    <property type="component" value="Unassembled WGS sequence"/>
</dbReference>
<dbReference type="GO" id="GO:0006893">
    <property type="term" value="P:Golgi to plasma membrane transport"/>
    <property type="evidence" value="ECO:0007669"/>
    <property type="project" value="TreeGrafter"/>
</dbReference>
<name>A0A8S3FL57_9BILA</name>
<comment type="caution">
    <text evidence="1">The sequence shown here is derived from an EMBL/GenBank/DDBJ whole genome shotgun (WGS) entry which is preliminary data.</text>
</comment>
<gene>
    <name evidence="1" type="ORF">BYL167_LOCUS67735</name>
</gene>
<dbReference type="GO" id="GO:0019905">
    <property type="term" value="F:syntaxin binding"/>
    <property type="evidence" value="ECO:0007669"/>
    <property type="project" value="TreeGrafter"/>
</dbReference>
<dbReference type="GO" id="GO:0045159">
    <property type="term" value="F:myosin II binding"/>
    <property type="evidence" value="ECO:0007669"/>
    <property type="project" value="TreeGrafter"/>
</dbReference>
<protein>
    <submittedName>
        <fullName evidence="1">Uncharacterized protein</fullName>
    </submittedName>
</protein>
<feature type="non-terminal residue" evidence="1">
    <location>
        <position position="135"/>
    </location>
</feature>
<organism evidence="1 2">
    <name type="scientific">Rotaria magnacalcarata</name>
    <dbReference type="NCBI Taxonomy" id="392030"/>
    <lineage>
        <taxon>Eukaryota</taxon>
        <taxon>Metazoa</taxon>
        <taxon>Spiralia</taxon>
        <taxon>Gnathifera</taxon>
        <taxon>Rotifera</taxon>
        <taxon>Eurotatoria</taxon>
        <taxon>Bdelloidea</taxon>
        <taxon>Philodinida</taxon>
        <taxon>Philodinidae</taxon>
        <taxon>Rotaria</taxon>
    </lineage>
</organism>
<dbReference type="GO" id="GO:0005886">
    <property type="term" value="C:plasma membrane"/>
    <property type="evidence" value="ECO:0007669"/>
    <property type="project" value="TreeGrafter"/>
</dbReference>
<dbReference type="GO" id="GO:0031201">
    <property type="term" value="C:SNARE complex"/>
    <property type="evidence" value="ECO:0007669"/>
    <property type="project" value="TreeGrafter"/>
</dbReference>
<feature type="non-terminal residue" evidence="1">
    <location>
        <position position="1"/>
    </location>
</feature>